<gene>
    <name evidence="4" type="ORF">V3851_26250</name>
</gene>
<dbReference type="Proteomes" id="UP001306950">
    <property type="component" value="Unassembled WGS sequence"/>
</dbReference>
<keyword evidence="2" id="KW-0812">Transmembrane</keyword>
<feature type="transmembrane region" description="Helical" evidence="2">
    <location>
        <begin position="20"/>
        <end position="45"/>
    </location>
</feature>
<protein>
    <submittedName>
        <fullName evidence="4">DedA family protein</fullName>
    </submittedName>
</protein>
<evidence type="ECO:0000256" key="2">
    <source>
        <dbReference type="SAM" id="Phobius"/>
    </source>
</evidence>
<evidence type="ECO:0000256" key="1">
    <source>
        <dbReference type="ARBA" id="ARBA00010792"/>
    </source>
</evidence>
<dbReference type="RefSeq" id="WP_331849371.1">
    <property type="nucleotide sequence ID" value="NZ_JAZHPZ010000027.1"/>
</dbReference>
<comment type="caution">
    <text evidence="4">The sequence shown here is derived from an EMBL/GenBank/DDBJ whole genome shotgun (WGS) entry which is preliminary data.</text>
</comment>
<feature type="domain" description="VTT" evidence="3">
    <location>
        <begin position="32"/>
        <end position="165"/>
    </location>
</feature>
<dbReference type="PANTHER" id="PTHR42709">
    <property type="entry name" value="ALKALINE PHOSPHATASE LIKE PROTEIN"/>
    <property type="match status" value="1"/>
</dbReference>
<organism evidence="4 5">
    <name type="scientific">Paenibacillus haidiansis</name>
    <dbReference type="NCBI Taxonomy" id="1574488"/>
    <lineage>
        <taxon>Bacteria</taxon>
        <taxon>Bacillati</taxon>
        <taxon>Bacillota</taxon>
        <taxon>Bacilli</taxon>
        <taxon>Bacillales</taxon>
        <taxon>Paenibacillaceae</taxon>
        <taxon>Paenibacillus</taxon>
    </lineage>
</organism>
<sequence length="212" mass="23750">MEWISNLVGVLFEWIQQLGFFGIMLGLMIEVIPSEIVLAYGGYLVHSGHINFFDSKWMSFVGAVFFGVVGGVIAQLFIYWIGRYGGRPILEKYGKYILIQKKHIDVSEAWFLKYGPGVIFTARFIPVARHAISIPAGMAKMPVSKFLLLTTLAVIPWSVLFIYLGLLLGENWQHIDEKAGPLVMPILLVALALLIVYVLVKWFGASRKKGDA</sequence>
<dbReference type="PANTHER" id="PTHR42709:SF8">
    <property type="entry name" value="UNDECAPRENYL PHOSPHATE TRANSPORTER A"/>
    <property type="match status" value="1"/>
</dbReference>
<dbReference type="InterPro" id="IPR051311">
    <property type="entry name" value="DedA_domain"/>
</dbReference>
<proteinExistence type="inferred from homology"/>
<feature type="transmembrane region" description="Helical" evidence="2">
    <location>
        <begin position="57"/>
        <end position="82"/>
    </location>
</feature>
<dbReference type="Pfam" id="PF09335">
    <property type="entry name" value="VTT_dom"/>
    <property type="match status" value="1"/>
</dbReference>
<keyword evidence="2" id="KW-1133">Transmembrane helix</keyword>
<dbReference type="EMBL" id="JAZHPZ010000027">
    <property type="protein sequence ID" value="MEF2969279.1"/>
    <property type="molecule type" value="Genomic_DNA"/>
</dbReference>
<name>A0ABU7VZT1_9BACL</name>
<evidence type="ECO:0000313" key="4">
    <source>
        <dbReference type="EMBL" id="MEF2969279.1"/>
    </source>
</evidence>
<evidence type="ECO:0000313" key="5">
    <source>
        <dbReference type="Proteomes" id="UP001306950"/>
    </source>
</evidence>
<keyword evidence="2" id="KW-0472">Membrane</keyword>
<reference evidence="4 5" key="1">
    <citation type="submission" date="2024-02" db="EMBL/GenBank/DDBJ databases">
        <title>A nitrogen-fixing paenibacillus bacterium.</title>
        <authorList>
            <person name="Zhang W.L."/>
            <person name="Chen S.F."/>
        </authorList>
    </citation>
    <scope>NUCLEOTIDE SEQUENCE [LARGE SCALE GENOMIC DNA]</scope>
    <source>
        <strain evidence="4 5">M1</strain>
    </source>
</reference>
<comment type="similarity">
    <text evidence="1">Belongs to the DedA family.</text>
</comment>
<feature type="transmembrane region" description="Helical" evidence="2">
    <location>
        <begin position="179"/>
        <end position="200"/>
    </location>
</feature>
<evidence type="ECO:0000259" key="3">
    <source>
        <dbReference type="Pfam" id="PF09335"/>
    </source>
</evidence>
<keyword evidence="5" id="KW-1185">Reference proteome</keyword>
<feature type="transmembrane region" description="Helical" evidence="2">
    <location>
        <begin position="146"/>
        <end position="167"/>
    </location>
</feature>
<accession>A0ABU7VZT1</accession>
<dbReference type="InterPro" id="IPR032816">
    <property type="entry name" value="VTT_dom"/>
</dbReference>